<feature type="domain" description="DUF6792" evidence="2">
    <location>
        <begin position="21"/>
        <end position="237"/>
    </location>
</feature>
<keyword evidence="4" id="KW-1185">Reference proteome</keyword>
<sequence>MSDKQLVETKELWLRITDLGYKDISKKEFAQEIQRIYIEETGQPLKGEISVVRSSEIDQIVKDENSSYDGTAIHIYSKEQDVNEMYVISQGTTDANDWLYNIRAMQAGVDTAQADSTNIFVKEAQKEFKERASVEEISSTIGLSHSLAHNNNTVSQLLNGNFDEIYSVNGAQSTYFQLYQNDYKFAEAVKEKFNISSTDYKAIYSLPQNELKTFAEAYYKEKGTVIHQVISSDDPLNALANIRGFFTLGDVTMIDTNPDKPGLKAIIDKIPDSEVKSLQDFALVYAEGFQNGGNNQGIEDLTGVNMDVVDKIMNDGVGAAVGTYFSKDLDDMISDVNKKVPPLLEKVTNITSNADVIFGELKNAGYITNAQKQVAVEELANIEKSLKIIEEKINSIDENRKMSEEMMKGTKYSPYAGQAAMASGFNVMAGDVDAAIAIYHEVQNMQASAKRLHEELGSVMEEIIASHGIVEMLNALGASKNQGYLGNDLVLMTGGNQEIKVNISAAVRMYQEGQQELQKKKTYITKIAERFQEHIIDDYENQKQKVLSDIRNIETNPCGQLPLLRKHVFLPYFSPVQIDKVEVTEQFNGLSGMDISHLMEGLTKSLTDNEDFLESAKSNIEQLFSKDRDLSILFNYVPGG</sequence>
<comment type="caution">
    <text evidence="3">The sequence shown here is derived from an EMBL/GenBank/DDBJ whole genome shotgun (WGS) entry which is preliminary data.</text>
</comment>
<dbReference type="AlphaFoldDB" id="A0A0V8JHY8"/>
<dbReference type="InterPro" id="IPR046742">
    <property type="entry name" value="DUF6792"/>
</dbReference>
<keyword evidence="1" id="KW-0175">Coiled coil</keyword>
<dbReference type="Proteomes" id="UP000053681">
    <property type="component" value="Unassembled WGS sequence"/>
</dbReference>
<accession>A0A0V8JHY8</accession>
<feature type="coiled-coil region" evidence="1">
    <location>
        <begin position="372"/>
        <end position="399"/>
    </location>
</feature>
<proteinExistence type="predicted"/>
<dbReference type="RefSeq" id="WP_062687201.1">
    <property type="nucleotide sequence ID" value="NZ_KQ758687.1"/>
</dbReference>
<reference evidence="3 4" key="1">
    <citation type="submission" date="2015-11" db="EMBL/GenBank/DDBJ databases">
        <title>Bacillus caseinolyticus sp nov.</title>
        <authorList>
            <person name="Dastager S.G."/>
            <person name="Mawlankar R."/>
        </authorList>
    </citation>
    <scope>NUCLEOTIDE SEQUENCE [LARGE SCALE GENOMIC DNA]</scope>
    <source>
        <strain evidence="3 4">SGD-V-76</strain>
    </source>
</reference>
<evidence type="ECO:0000313" key="4">
    <source>
        <dbReference type="Proteomes" id="UP000053681"/>
    </source>
</evidence>
<name>A0A0V8JHY8_9BACI</name>
<evidence type="ECO:0000313" key="3">
    <source>
        <dbReference type="EMBL" id="KSU86659.1"/>
    </source>
</evidence>
<gene>
    <name evidence="3" type="ORF">AS180_17330</name>
</gene>
<evidence type="ECO:0000256" key="1">
    <source>
        <dbReference type="SAM" id="Coils"/>
    </source>
</evidence>
<organism evidence="3 4">
    <name type="scientific">Priestia veravalensis</name>
    <dbReference type="NCBI Taxonomy" id="1414648"/>
    <lineage>
        <taxon>Bacteria</taxon>
        <taxon>Bacillati</taxon>
        <taxon>Bacillota</taxon>
        <taxon>Bacilli</taxon>
        <taxon>Bacillales</taxon>
        <taxon>Bacillaceae</taxon>
        <taxon>Priestia</taxon>
    </lineage>
</organism>
<dbReference type="EMBL" id="LNQP01000072">
    <property type="protein sequence ID" value="KSU86659.1"/>
    <property type="molecule type" value="Genomic_DNA"/>
</dbReference>
<dbReference type="Pfam" id="PF20591">
    <property type="entry name" value="DUF6792"/>
    <property type="match status" value="1"/>
</dbReference>
<evidence type="ECO:0000259" key="2">
    <source>
        <dbReference type="Pfam" id="PF20591"/>
    </source>
</evidence>
<protein>
    <recommendedName>
        <fullName evidence="2">DUF6792 domain-containing protein</fullName>
    </recommendedName>
</protein>